<keyword evidence="7" id="KW-1185">Reference proteome</keyword>
<dbReference type="AlphaFoldDB" id="A0A2R8APZ3"/>
<dbReference type="PANTHER" id="PTHR45138">
    <property type="entry name" value="REGULATORY COMPONENTS OF SENSORY TRANSDUCTION SYSTEM"/>
    <property type="match status" value="1"/>
</dbReference>
<feature type="domain" description="GGDEF" evidence="5">
    <location>
        <begin position="311"/>
        <end position="429"/>
    </location>
</feature>
<comment type="catalytic activity">
    <reaction evidence="2">
        <text>2 GTP = 3',3'-c-di-GMP + 2 diphosphate</text>
        <dbReference type="Rhea" id="RHEA:24898"/>
        <dbReference type="ChEBI" id="CHEBI:33019"/>
        <dbReference type="ChEBI" id="CHEBI:37565"/>
        <dbReference type="ChEBI" id="CHEBI:58805"/>
        <dbReference type="EC" id="2.7.7.65"/>
    </reaction>
</comment>
<dbReference type="GO" id="GO:0000160">
    <property type="term" value="P:phosphorelay signal transduction system"/>
    <property type="evidence" value="ECO:0007669"/>
    <property type="project" value="InterPro"/>
</dbReference>
<dbReference type="InterPro" id="IPR011006">
    <property type="entry name" value="CheY-like_superfamily"/>
</dbReference>
<gene>
    <name evidence="6" type="primary">pleD</name>
    <name evidence="6" type="ORF">PRI8871_00675</name>
</gene>
<name>A0A2R8APZ3_9RHOB</name>
<reference evidence="7" key="1">
    <citation type="submission" date="2018-03" db="EMBL/GenBank/DDBJ databases">
        <authorList>
            <person name="Rodrigo-Torres L."/>
            <person name="Arahal R. D."/>
            <person name="Lucena T."/>
        </authorList>
    </citation>
    <scope>NUCLEOTIDE SEQUENCE [LARGE SCALE GENOMIC DNA]</scope>
    <source>
        <strain evidence="7">CECT 8871</strain>
    </source>
</reference>
<organism evidence="6 7">
    <name type="scientific">Pseudoprimorskyibacter insulae</name>
    <dbReference type="NCBI Taxonomy" id="1695997"/>
    <lineage>
        <taxon>Bacteria</taxon>
        <taxon>Pseudomonadati</taxon>
        <taxon>Pseudomonadota</taxon>
        <taxon>Alphaproteobacteria</taxon>
        <taxon>Rhodobacterales</taxon>
        <taxon>Paracoccaceae</taxon>
        <taxon>Pseudoprimorskyibacter</taxon>
    </lineage>
</organism>
<evidence type="ECO:0000256" key="2">
    <source>
        <dbReference type="ARBA" id="ARBA00034247"/>
    </source>
</evidence>
<sequence>MGGTILIAHQVAIERILLREFLDSSFYDVVSAASDHETFERLQRGDIDVALVQAGMIPPDAMRQCCVSPPAIVSLVGHSPEARVAALTDGANDVVTWPADARYLLARIRTLIKHRNAEAEATAQRIARQAIGLAEGAAGFAHAKRIAVVSPSAPRGTTWANALARHIPDQVVTLPESAIAAALQNGGRYDAFVLDGLAADRTTLALLANLRTLPSAADAVVLPVFDQTPSLSARALDMSADDVLPHGFAPEELAFRLTRQLRLRDMAKRLRTEAETTLATAMQDPVTGLRSRQFALPQLDRIAAQAQASQSPYCLVVIGIRPISPLPGIAPEEGQLRRIANGILTHLRPTDLATRIGADQFLIALPHTGPAEARRIALRLRGSVERQRLGVAVQTGMAIGQPDGQPAEATFRTAVLNLHAASHETITQDWPAPALPPLREAI</sequence>
<dbReference type="SMART" id="SM00267">
    <property type="entry name" value="GGDEF"/>
    <property type="match status" value="1"/>
</dbReference>
<dbReference type="GO" id="GO:0052621">
    <property type="term" value="F:diguanylate cyclase activity"/>
    <property type="evidence" value="ECO:0007669"/>
    <property type="project" value="UniProtKB-EC"/>
</dbReference>
<dbReference type="InterPro" id="IPR043128">
    <property type="entry name" value="Rev_trsase/Diguanyl_cyclase"/>
</dbReference>
<evidence type="ECO:0000256" key="3">
    <source>
        <dbReference type="PROSITE-ProRule" id="PRU00169"/>
    </source>
</evidence>
<dbReference type="EC" id="2.7.7.65" evidence="1"/>
<dbReference type="Proteomes" id="UP000244904">
    <property type="component" value="Unassembled WGS sequence"/>
</dbReference>
<dbReference type="PROSITE" id="PS50887">
    <property type="entry name" value="GGDEF"/>
    <property type="match status" value="1"/>
</dbReference>
<dbReference type="Pfam" id="PF00990">
    <property type="entry name" value="GGDEF"/>
    <property type="match status" value="1"/>
</dbReference>
<dbReference type="RefSeq" id="WP_181389354.1">
    <property type="nucleotide sequence ID" value="NZ_OMOJ01000001.1"/>
</dbReference>
<dbReference type="SUPFAM" id="SSF52172">
    <property type="entry name" value="CheY-like"/>
    <property type="match status" value="2"/>
</dbReference>
<evidence type="ECO:0000259" key="4">
    <source>
        <dbReference type="PROSITE" id="PS50110"/>
    </source>
</evidence>
<dbReference type="PANTHER" id="PTHR45138:SF9">
    <property type="entry name" value="DIGUANYLATE CYCLASE DGCM-RELATED"/>
    <property type="match status" value="1"/>
</dbReference>
<comment type="caution">
    <text evidence="3">Lacks conserved residue(s) required for the propagation of feature annotation.</text>
</comment>
<dbReference type="InterPro" id="IPR029787">
    <property type="entry name" value="Nucleotide_cyclase"/>
</dbReference>
<evidence type="ECO:0000313" key="7">
    <source>
        <dbReference type="Proteomes" id="UP000244904"/>
    </source>
</evidence>
<proteinExistence type="predicted"/>
<dbReference type="PROSITE" id="PS50110">
    <property type="entry name" value="RESPONSE_REGULATORY"/>
    <property type="match status" value="1"/>
</dbReference>
<dbReference type="Gene3D" id="3.30.70.270">
    <property type="match status" value="1"/>
</dbReference>
<dbReference type="InterPro" id="IPR000160">
    <property type="entry name" value="GGDEF_dom"/>
</dbReference>
<evidence type="ECO:0000313" key="6">
    <source>
        <dbReference type="EMBL" id="SPF78085.1"/>
    </source>
</evidence>
<dbReference type="Gene3D" id="3.40.50.2300">
    <property type="match status" value="1"/>
</dbReference>
<protein>
    <recommendedName>
        <fullName evidence="1">diguanylate cyclase</fullName>
        <ecNumber evidence="1">2.7.7.65</ecNumber>
    </recommendedName>
</protein>
<dbReference type="EMBL" id="OMOJ01000001">
    <property type="protein sequence ID" value="SPF78085.1"/>
    <property type="molecule type" value="Genomic_DNA"/>
</dbReference>
<dbReference type="SUPFAM" id="SSF55073">
    <property type="entry name" value="Nucleotide cyclase"/>
    <property type="match status" value="1"/>
</dbReference>
<feature type="domain" description="Response regulatory" evidence="4">
    <location>
        <begin position="4"/>
        <end position="112"/>
    </location>
</feature>
<accession>A0A2R8APZ3</accession>
<dbReference type="InterPro" id="IPR001789">
    <property type="entry name" value="Sig_transdc_resp-reg_receiver"/>
</dbReference>
<dbReference type="InterPro" id="IPR050469">
    <property type="entry name" value="Diguanylate_Cyclase"/>
</dbReference>
<evidence type="ECO:0000256" key="1">
    <source>
        <dbReference type="ARBA" id="ARBA00012528"/>
    </source>
</evidence>
<evidence type="ECO:0000259" key="5">
    <source>
        <dbReference type="PROSITE" id="PS50887"/>
    </source>
</evidence>